<proteinExistence type="predicted"/>
<gene>
    <name evidence="2" type="ORF">BLNAU_24553</name>
</gene>
<accession>A0ABQ9WM35</accession>
<evidence type="ECO:0000313" key="2">
    <source>
        <dbReference type="EMBL" id="KAK2940538.1"/>
    </source>
</evidence>
<reference evidence="2 3" key="1">
    <citation type="journal article" date="2022" name="bioRxiv">
        <title>Genomics of Preaxostyla Flagellates Illuminates Evolutionary Transitions and the Path Towards Mitochondrial Loss.</title>
        <authorList>
            <person name="Novak L.V.F."/>
            <person name="Treitli S.C."/>
            <person name="Pyrih J."/>
            <person name="Halakuc P."/>
            <person name="Pipaliya S.V."/>
            <person name="Vacek V."/>
            <person name="Brzon O."/>
            <person name="Soukal P."/>
            <person name="Eme L."/>
            <person name="Dacks J.B."/>
            <person name="Karnkowska A."/>
            <person name="Elias M."/>
            <person name="Hampl V."/>
        </authorList>
    </citation>
    <scope>NUCLEOTIDE SEQUENCE [LARGE SCALE GENOMIC DNA]</scope>
    <source>
        <strain evidence="2">NAU3</strain>
        <tissue evidence="2">Gut</tissue>
    </source>
</reference>
<keyword evidence="3" id="KW-1185">Reference proteome</keyword>
<feature type="compositionally biased region" description="Basic residues" evidence="1">
    <location>
        <begin position="26"/>
        <end position="35"/>
    </location>
</feature>
<comment type="caution">
    <text evidence="2">The sequence shown here is derived from an EMBL/GenBank/DDBJ whole genome shotgun (WGS) entry which is preliminary data.</text>
</comment>
<organism evidence="2 3">
    <name type="scientific">Blattamonas nauphoetae</name>
    <dbReference type="NCBI Taxonomy" id="2049346"/>
    <lineage>
        <taxon>Eukaryota</taxon>
        <taxon>Metamonada</taxon>
        <taxon>Preaxostyla</taxon>
        <taxon>Oxymonadida</taxon>
        <taxon>Blattamonas</taxon>
    </lineage>
</organism>
<feature type="region of interest" description="Disordered" evidence="1">
    <location>
        <begin position="89"/>
        <end position="108"/>
    </location>
</feature>
<evidence type="ECO:0000313" key="3">
    <source>
        <dbReference type="Proteomes" id="UP001281761"/>
    </source>
</evidence>
<feature type="compositionally biased region" description="Basic residues" evidence="1">
    <location>
        <begin position="1"/>
        <end position="14"/>
    </location>
</feature>
<feature type="region of interest" description="Disordered" evidence="1">
    <location>
        <begin position="1"/>
        <end position="56"/>
    </location>
</feature>
<feature type="compositionally biased region" description="Basic and acidic residues" evidence="1">
    <location>
        <begin position="89"/>
        <end position="107"/>
    </location>
</feature>
<name>A0ABQ9WM35_9EUKA</name>
<sequence>MKRRWRRKGRKKNNAKQNDNSGERSKTRRKRRRGKHVNEHIVFPTDPKRKREKPLGPYSAIKDKQCLILDTAMFRKNIKQNMAAELKKEKECGKQEDEKEQSEKEVENQGAMTMTKLNVIPLAQCSLISLENDGEWVVLDNMGIMAMSAMTYKFSLTKTTTQPITIKITVFNSSLADQGIFAQPLLSLFTNAEPEILLNNVTFKNLKMVEKTQDSGDTDHQDRIEWSDIIHRHNV</sequence>
<dbReference type="Proteomes" id="UP001281761">
    <property type="component" value="Unassembled WGS sequence"/>
</dbReference>
<evidence type="ECO:0000256" key="1">
    <source>
        <dbReference type="SAM" id="MobiDB-lite"/>
    </source>
</evidence>
<protein>
    <submittedName>
        <fullName evidence="2">Uncharacterized protein</fullName>
    </submittedName>
</protein>
<dbReference type="EMBL" id="JARBJD010000657">
    <property type="protein sequence ID" value="KAK2940538.1"/>
    <property type="molecule type" value="Genomic_DNA"/>
</dbReference>